<evidence type="ECO:0000256" key="2">
    <source>
        <dbReference type="ARBA" id="ARBA00022737"/>
    </source>
</evidence>
<evidence type="ECO:0000313" key="4">
    <source>
        <dbReference type="Proteomes" id="UP001629745"/>
    </source>
</evidence>
<dbReference type="RefSeq" id="WP_420166979.1">
    <property type="nucleotide sequence ID" value="NZ_JBDLNV010000012.1"/>
</dbReference>
<dbReference type="InterPro" id="IPR001451">
    <property type="entry name" value="Hexapep"/>
</dbReference>
<keyword evidence="4" id="KW-1185">Reference proteome</keyword>
<organism evidence="3 4">
    <name type="scientific">Rhodococcus parequi</name>
    <dbReference type="NCBI Taxonomy" id="3137122"/>
    <lineage>
        <taxon>Bacteria</taxon>
        <taxon>Bacillati</taxon>
        <taxon>Actinomycetota</taxon>
        <taxon>Actinomycetes</taxon>
        <taxon>Mycobacteriales</taxon>
        <taxon>Nocardiaceae</taxon>
        <taxon>Rhodococcus</taxon>
    </lineage>
</organism>
<evidence type="ECO:0008006" key="5">
    <source>
        <dbReference type="Google" id="ProtNLM"/>
    </source>
</evidence>
<dbReference type="EMBL" id="JBDLNV010000012">
    <property type="protein sequence ID" value="MFM1726524.1"/>
    <property type="molecule type" value="Genomic_DNA"/>
</dbReference>
<evidence type="ECO:0000256" key="1">
    <source>
        <dbReference type="ARBA" id="ARBA00022679"/>
    </source>
</evidence>
<name>A0ABW9FML9_9NOCA</name>
<dbReference type="Gene3D" id="2.160.10.10">
    <property type="entry name" value="Hexapeptide repeat proteins"/>
    <property type="match status" value="1"/>
</dbReference>
<dbReference type="PANTHER" id="PTHR42811">
    <property type="entry name" value="SERINE ACETYLTRANSFERASE"/>
    <property type="match status" value="1"/>
</dbReference>
<dbReference type="SUPFAM" id="SSF51161">
    <property type="entry name" value="Trimeric LpxA-like enzymes"/>
    <property type="match status" value="1"/>
</dbReference>
<comment type="caution">
    <text evidence="3">The sequence shown here is derived from an EMBL/GenBank/DDBJ whole genome shotgun (WGS) entry which is preliminary data.</text>
</comment>
<evidence type="ECO:0000313" key="3">
    <source>
        <dbReference type="EMBL" id="MFM1726524.1"/>
    </source>
</evidence>
<reference evidence="3 4" key="1">
    <citation type="submission" date="2023-11" db="EMBL/GenBank/DDBJ databases">
        <authorList>
            <person name="Val-Calvo J."/>
            <person name="Scortti M."/>
            <person name="Vazquez-Boland J."/>
        </authorList>
    </citation>
    <scope>NUCLEOTIDE SEQUENCE [LARGE SCALE GENOMIC DNA]</scope>
    <source>
        <strain evidence="3 4">PAM 2766</strain>
    </source>
</reference>
<dbReference type="PROSITE" id="PS00101">
    <property type="entry name" value="HEXAPEP_TRANSFERASES"/>
    <property type="match status" value="1"/>
</dbReference>
<dbReference type="InterPro" id="IPR018357">
    <property type="entry name" value="Hexapep_transf_CS"/>
</dbReference>
<keyword evidence="1" id="KW-0808">Transferase</keyword>
<accession>A0ABW9FML9</accession>
<sequence>MPATEVLSQSQSHAHDRITDHGDLKDFKRADLLAYGLANWRFHYRLKHPTLYYQRVMRDVEFLQSQGRLCRVIAEARRAYLKLLGIWMGLSIPAGVFGRGLSVPHYGSVVVNDKVRAGRFCRIHSATNLGEVNGEAPQLGDGVYVGPGAVLYGGVNLGSGAVVGANSVVNKDVPRFGVVAGAPARVISMSGSRGVMPAGIAAELARLWATVPIDERG</sequence>
<gene>
    <name evidence="3" type="ORF">ABEU20_000202</name>
</gene>
<proteinExistence type="predicted"/>
<keyword evidence="2" id="KW-0677">Repeat</keyword>
<dbReference type="Pfam" id="PF00132">
    <property type="entry name" value="Hexapep"/>
    <property type="match status" value="1"/>
</dbReference>
<protein>
    <recommendedName>
        <fullName evidence="5">Serine acetyltransferase</fullName>
    </recommendedName>
</protein>
<dbReference type="InterPro" id="IPR011004">
    <property type="entry name" value="Trimer_LpxA-like_sf"/>
</dbReference>
<dbReference type="Proteomes" id="UP001629745">
    <property type="component" value="Unassembled WGS sequence"/>
</dbReference>